<reference evidence="1 2" key="1">
    <citation type="submission" date="2016-10" db="EMBL/GenBank/DDBJ databases">
        <authorList>
            <person name="de Groot N.N."/>
        </authorList>
    </citation>
    <scope>NUCLEOTIDE SEQUENCE [LARGE SCALE GENOMIC DNA]</scope>
    <source>
        <strain evidence="1 2">ATCC 43154</strain>
    </source>
</reference>
<sequence length="62" mass="6420">MAVSDLEAAKLAAGIIQAGLSSNAIKLYGMTGNIADPEQNATDDGVYLASVYQAVFTVIRDS</sequence>
<dbReference type="AlphaFoldDB" id="A0A1I4SHY6"/>
<evidence type="ECO:0000313" key="1">
    <source>
        <dbReference type="EMBL" id="SFM63961.1"/>
    </source>
</evidence>
<evidence type="ECO:0000313" key="2">
    <source>
        <dbReference type="Proteomes" id="UP000199470"/>
    </source>
</evidence>
<dbReference type="RefSeq" id="WP_139236713.1">
    <property type="nucleotide sequence ID" value="NZ_FOTW01000026.1"/>
</dbReference>
<dbReference type="Proteomes" id="UP000199470">
    <property type="component" value="Unassembled WGS sequence"/>
</dbReference>
<keyword evidence="2" id="KW-1185">Reference proteome</keyword>
<proteinExistence type="predicted"/>
<accession>A0A1I4SHY6</accession>
<dbReference type="EMBL" id="FOTW01000026">
    <property type="protein sequence ID" value="SFM63961.1"/>
    <property type="molecule type" value="Genomic_DNA"/>
</dbReference>
<name>A0A1I4SHY6_9BURK</name>
<protein>
    <submittedName>
        <fullName evidence="1">Uncharacterized protein</fullName>
    </submittedName>
</protein>
<organism evidence="1 2">
    <name type="scientific">Rugamonas rubra</name>
    <dbReference type="NCBI Taxonomy" id="758825"/>
    <lineage>
        <taxon>Bacteria</taxon>
        <taxon>Pseudomonadati</taxon>
        <taxon>Pseudomonadota</taxon>
        <taxon>Betaproteobacteria</taxon>
        <taxon>Burkholderiales</taxon>
        <taxon>Oxalobacteraceae</taxon>
        <taxon>Telluria group</taxon>
        <taxon>Rugamonas</taxon>
    </lineage>
</organism>
<gene>
    <name evidence="1" type="ORF">SAMN02982985_04783</name>
</gene>